<evidence type="ECO:0000256" key="1">
    <source>
        <dbReference type="SAM" id="MobiDB-lite"/>
    </source>
</evidence>
<evidence type="ECO:0000313" key="2">
    <source>
        <dbReference type="EMBL" id="AVK76028.1"/>
    </source>
</evidence>
<dbReference type="GeneID" id="36842741"/>
<gene>
    <name evidence="2" type="ORF">pneo_cds_421</name>
</gene>
<dbReference type="RefSeq" id="YP_009482031.1">
    <property type="nucleotide sequence ID" value="NC_037666.1"/>
</dbReference>
<dbReference type="KEGG" id="vg:36842741"/>
<dbReference type="Proteomes" id="UP000249287">
    <property type="component" value="Segment"/>
</dbReference>
<reference evidence="2" key="1">
    <citation type="journal article" date="2018" name="Nat. Commun.">
        <title>Diversity and evolution of the emerging Pandoraviridae family.</title>
        <authorList>
            <person name="Legendre M."/>
            <person name="Fabre E."/>
            <person name="Poirot O."/>
            <person name="Jeudy S."/>
            <person name="Lartigue A."/>
            <person name="Alempic J.M."/>
            <person name="Beucher L."/>
            <person name="Philippe N."/>
            <person name="Bertaux L."/>
            <person name="Christo-Foroux E."/>
            <person name="Labadie K."/>
            <person name="Coute Y."/>
            <person name="Abergel C."/>
            <person name="Claverie J.M."/>
        </authorList>
    </citation>
    <scope>NUCLEOTIDE SEQUENCE [LARGE SCALE GENOMIC DNA]</scope>
    <source>
        <strain evidence="2">Neocaledonia</strain>
    </source>
</reference>
<feature type="compositionally biased region" description="Polar residues" evidence="1">
    <location>
        <begin position="75"/>
        <end position="84"/>
    </location>
</feature>
<name>A0A2U7UC37_9VIRU</name>
<feature type="region of interest" description="Disordered" evidence="1">
    <location>
        <begin position="40"/>
        <end position="94"/>
    </location>
</feature>
<organism evidence="2">
    <name type="scientific">Pandoravirus neocaledonia</name>
    <dbReference type="NCBI Taxonomy" id="2107708"/>
    <lineage>
        <taxon>Viruses</taxon>
        <taxon>Pandoravirus</taxon>
    </lineage>
</organism>
<sequence length="456" mass="48294">MSATMDKPRYEHIIQALRGLDNNAAAEMLIRVFEEQRQCAGSGQAGPQPAGITLTTPSTADDLGVSADDADAESPQATTTSAHPQSDGAENASENDIAPQARAQVADALAVPNPPHVHIDTVVDAPTEGKAEKPAGMVPSLQPHDVVDQAQEMPRSHRTESASLPTAERQAGAAAPGVADAVGDYVTLAQFVAFLGTLPGDTLVDNGGLIRVAKIDFDIAKVSAKAVTFGRTIKSSHTHDLNVRPIALTIPDFNAISLNGDMVSARRLYEALTPLAAVNPSAGVCVAESAIKLEWSLSFATDDEVRFHNTTLNPAHALPNRDVIRDAIALASRCVESGISCGEVLSMLARRIPTHAHMSVLHLVALKDRVVAAKQIGALFEASSFTHDDVPADLFVAVEPFGECPTGFKDTPHISMGRLPMTWDELEGALLDEEEFGDLSNLPRCASGRPWALPPF</sequence>
<dbReference type="EMBL" id="MG011690">
    <property type="protein sequence ID" value="AVK76028.1"/>
    <property type="molecule type" value="Genomic_DNA"/>
</dbReference>
<proteinExistence type="predicted"/>
<protein>
    <submittedName>
        <fullName evidence="2">Uncharacterized protein</fullName>
    </submittedName>
</protein>
<feature type="compositionally biased region" description="Low complexity" evidence="1">
    <location>
        <begin position="40"/>
        <end position="51"/>
    </location>
</feature>
<accession>A0A2U7UC37</accession>